<sequence length="148" mass="16956">MSANRYISKATQYQVRQRANFLCEYCHASEQWQYVSFTVDHVIPISKHGANSINNLALACFHCNRRKSDQVRAFDQQTLSEVPLFNPRTDNWQEHFIWSTDTLSVIGLTPTGRATVAALAFNRARIMNIRAADREIGRHPPPNDPIQN</sequence>
<protein>
    <submittedName>
        <fullName evidence="2">HNH endonuclease</fullName>
    </submittedName>
</protein>
<proteinExistence type="predicted"/>
<keyword evidence="2" id="KW-0255">Endonuclease</keyword>
<organism evidence="2 3">
    <name type="scientific">Nodularia spumigena UHCC 0060</name>
    <dbReference type="NCBI Taxonomy" id="3110300"/>
    <lineage>
        <taxon>Bacteria</taxon>
        <taxon>Bacillati</taxon>
        <taxon>Cyanobacteriota</taxon>
        <taxon>Cyanophyceae</taxon>
        <taxon>Nostocales</taxon>
        <taxon>Nodulariaceae</taxon>
        <taxon>Nodularia</taxon>
    </lineage>
</organism>
<dbReference type="Gene3D" id="1.10.30.50">
    <property type="match status" value="1"/>
</dbReference>
<dbReference type="RefSeq" id="WP_323208989.1">
    <property type="nucleotide sequence ID" value="NZ_JAYGHK010000019.1"/>
</dbReference>
<dbReference type="GO" id="GO:0004519">
    <property type="term" value="F:endonuclease activity"/>
    <property type="evidence" value="ECO:0007669"/>
    <property type="project" value="UniProtKB-KW"/>
</dbReference>
<evidence type="ECO:0000313" key="2">
    <source>
        <dbReference type="EMBL" id="MEA5607940.1"/>
    </source>
</evidence>
<dbReference type="InterPro" id="IPR052892">
    <property type="entry name" value="NA-targeting_endonuclease"/>
</dbReference>
<dbReference type="InterPro" id="IPR003615">
    <property type="entry name" value="HNH_nuc"/>
</dbReference>
<gene>
    <name evidence="2" type="ORF">VB695_07600</name>
</gene>
<accession>A0ABU5UNT0</accession>
<name>A0ABU5UNT0_NODSP</name>
<comment type="caution">
    <text evidence="2">The sequence shown here is derived from an EMBL/GenBank/DDBJ whole genome shotgun (WGS) entry which is preliminary data.</text>
</comment>
<dbReference type="Pfam" id="PF01844">
    <property type="entry name" value="HNH"/>
    <property type="match status" value="1"/>
</dbReference>
<keyword evidence="2" id="KW-0378">Hydrolase</keyword>
<keyword evidence="2" id="KW-0540">Nuclease</keyword>
<dbReference type="Proteomes" id="UP001303285">
    <property type="component" value="Unassembled WGS sequence"/>
</dbReference>
<feature type="domain" description="HNH nuclease" evidence="1">
    <location>
        <begin position="10"/>
        <end position="65"/>
    </location>
</feature>
<evidence type="ECO:0000259" key="1">
    <source>
        <dbReference type="SMART" id="SM00507"/>
    </source>
</evidence>
<dbReference type="PANTHER" id="PTHR33877">
    <property type="entry name" value="SLL1193 PROTEIN"/>
    <property type="match status" value="1"/>
</dbReference>
<dbReference type="SMART" id="SM00507">
    <property type="entry name" value="HNHc"/>
    <property type="match status" value="1"/>
</dbReference>
<keyword evidence="3" id="KW-1185">Reference proteome</keyword>
<dbReference type="InterPro" id="IPR002711">
    <property type="entry name" value="HNH"/>
</dbReference>
<dbReference type="CDD" id="cd00085">
    <property type="entry name" value="HNHc"/>
    <property type="match status" value="1"/>
</dbReference>
<reference evidence="2 3" key="1">
    <citation type="submission" date="2023-12" db="EMBL/GenBank/DDBJ databases">
        <title>Baltic Sea Cyanobacteria.</title>
        <authorList>
            <person name="Delbaje E."/>
            <person name="Fewer D.P."/>
            <person name="Shishido T.K."/>
        </authorList>
    </citation>
    <scope>NUCLEOTIDE SEQUENCE [LARGE SCALE GENOMIC DNA]</scope>
    <source>
        <strain evidence="2 3">UHCC 0060</strain>
    </source>
</reference>
<evidence type="ECO:0000313" key="3">
    <source>
        <dbReference type="Proteomes" id="UP001303285"/>
    </source>
</evidence>
<dbReference type="EMBL" id="JAYGHK010000019">
    <property type="protein sequence ID" value="MEA5607940.1"/>
    <property type="molecule type" value="Genomic_DNA"/>
</dbReference>
<dbReference type="PANTHER" id="PTHR33877:SF1">
    <property type="entry name" value="TYPE IV METHYL-DIRECTED RESTRICTION ENZYME ECOKMCRA"/>
    <property type="match status" value="1"/>
</dbReference>